<dbReference type="InterPro" id="IPR018485">
    <property type="entry name" value="FGGY_C"/>
</dbReference>
<dbReference type="Gene3D" id="2.70.98.10">
    <property type="match status" value="1"/>
</dbReference>
<proteinExistence type="predicted"/>
<dbReference type="GO" id="GO:0008270">
    <property type="term" value="F:zinc ion binding"/>
    <property type="evidence" value="ECO:0007669"/>
    <property type="project" value="InterPro"/>
</dbReference>
<dbReference type="GO" id="GO:0016301">
    <property type="term" value="F:kinase activity"/>
    <property type="evidence" value="ECO:0007669"/>
    <property type="project" value="UniProtKB-KW"/>
</dbReference>
<sequence length="921" mass="101751">MLSGIRQIDYSLASRTMAFDINRLQWNEEILEYAGTDMGLWPAPVPIGTPAGTIRKSLAEELGIHEGAIIVSGCHDQVAAAIGTGVCKPGMAVDGTGTVECITPVFDNNIEREPLHEGSYAIVPFLNNQYVTYAFSFTGGALLKWYRDKLANMEAGFDRDEGGSPYHYFNSKVDTTRPSGLLVLPHFSGAATPYMDAESRGAIIGLTTDTTSTDIYQGLMEGVTYEMLLNMERLMESGIEISTIRATGGGALSTIWLQMKADILNRPVISLGAAQSGTLGCIMLAGVACGIYESIDEAEEILVHVKETYVPNREKHKQYMRGMVMNHKYIGHHSQISGVEEHRLVGGKGNGLRLLEVRNGQGLHFTVSVDRGADISRLFFKGDNYGFFAPSGYVSPAYYDDKGAGFLKSFTAGFLTTCGLTNVGAPSVDEGEELPLHGTVNHTPAEQVHYSEDEEKIVINAVINQMGIFSDKLMMYRRITCFKCNDRILIEDRIENMGDRVTPLMILYHTNIGYPLLSEHADLYIPSSQVAARNPHAEKDIQSWGSVTEPQAQFIEQCYYHKFANGNGLAGIYNPDIQKGLLISFDANSLDYFVQWKMLGEKDYVLGLEPGNCHPDGREIMRSEKTLKFIHPGEQIHYAIEFEMIEGLKAWEKEKDYAVGAFNTPNLESILAVIETAEKLDVPVIISHAQLHESLMPLETIAPVMLHFARSAAVPVCVHLDHGESLEYIESSLELGFSSVMYDGSLLPYEENVANTIRAVELAKKYNASVEAEIGILAGREAGGSEPEETMEGVYTDPDLAERFVKDTGIDALAAIFGTAHGFYKRKPQLDFERIDKISKLVNIPLVMHGGSGVSPEDYTTAISKGIRKINYYSYMSRAGVYSVEHLLKEQKVDFFHDLSKAATEGMKTDIEKAMKVFYNL</sequence>
<evidence type="ECO:0000313" key="5">
    <source>
        <dbReference type="EMBL" id="KAG2881482.1"/>
    </source>
</evidence>
<dbReference type="InterPro" id="IPR013785">
    <property type="entry name" value="Aldolase_TIM"/>
</dbReference>
<dbReference type="InterPro" id="IPR018484">
    <property type="entry name" value="FGGY_N"/>
</dbReference>
<dbReference type="InterPro" id="IPR011013">
    <property type="entry name" value="Gal_mutarotase_sf_dom"/>
</dbReference>
<evidence type="ECO:0000259" key="4">
    <source>
        <dbReference type="Pfam" id="PF02782"/>
    </source>
</evidence>
<evidence type="ECO:0000256" key="2">
    <source>
        <dbReference type="ARBA" id="ARBA00022777"/>
    </source>
</evidence>
<dbReference type="GO" id="GO:0016832">
    <property type="term" value="F:aldehyde-lyase activity"/>
    <property type="evidence" value="ECO:0007669"/>
    <property type="project" value="InterPro"/>
</dbReference>
<reference evidence="5" key="1">
    <citation type="submission" date="2018-10" db="EMBL/GenBank/DDBJ databases">
        <title>Effector identification in a new, highly contiguous assembly of the strawberry crown rot pathogen Phytophthora cactorum.</title>
        <authorList>
            <person name="Armitage A.D."/>
            <person name="Nellist C.F."/>
            <person name="Bates H."/>
            <person name="Vickerstaff R.J."/>
            <person name="Harrison R.J."/>
        </authorList>
    </citation>
    <scope>NUCLEOTIDE SEQUENCE</scope>
    <source>
        <strain evidence="5">4040</strain>
    </source>
</reference>
<dbReference type="GO" id="GO:0030246">
    <property type="term" value="F:carbohydrate binding"/>
    <property type="evidence" value="ECO:0007669"/>
    <property type="project" value="InterPro"/>
</dbReference>
<dbReference type="InterPro" id="IPR014718">
    <property type="entry name" value="GH-type_carb-bd"/>
</dbReference>
<dbReference type="Proteomes" id="UP000736787">
    <property type="component" value="Unassembled WGS sequence"/>
</dbReference>
<dbReference type="CDD" id="cd00947">
    <property type="entry name" value="TBP_aldolase_IIB"/>
    <property type="match status" value="1"/>
</dbReference>
<dbReference type="Pfam" id="PF02782">
    <property type="entry name" value="FGGY_C"/>
    <property type="match status" value="1"/>
</dbReference>
<dbReference type="EMBL" id="RCMK01002423">
    <property type="protein sequence ID" value="KAG2881482.1"/>
    <property type="molecule type" value="Genomic_DNA"/>
</dbReference>
<keyword evidence="2" id="KW-0418">Kinase</keyword>
<dbReference type="Gene3D" id="3.20.20.70">
    <property type="entry name" value="Aldolase class I"/>
    <property type="match status" value="1"/>
</dbReference>
<gene>
    <name evidence="5" type="ORF">PC117_g26384</name>
</gene>
<evidence type="ECO:0000256" key="1">
    <source>
        <dbReference type="ARBA" id="ARBA00022679"/>
    </source>
</evidence>
<keyword evidence="1" id="KW-0808">Transferase</keyword>
<protein>
    <recommendedName>
        <fullName evidence="7">Aldolase-type TIM barrel</fullName>
    </recommendedName>
</protein>
<dbReference type="CDD" id="cd07773">
    <property type="entry name" value="ASKHA_NBD_FGGY_FK"/>
    <property type="match status" value="1"/>
</dbReference>
<evidence type="ECO:0000259" key="3">
    <source>
        <dbReference type="Pfam" id="PF00370"/>
    </source>
</evidence>
<evidence type="ECO:0008006" key="7">
    <source>
        <dbReference type="Google" id="ProtNLM"/>
    </source>
</evidence>
<dbReference type="Pfam" id="PF00370">
    <property type="entry name" value="FGGY_N"/>
    <property type="match status" value="1"/>
</dbReference>
<accession>A0A8T1AKF5</accession>
<dbReference type="InterPro" id="IPR000771">
    <property type="entry name" value="FBA_II"/>
</dbReference>
<dbReference type="CDD" id="cd09023">
    <property type="entry name" value="Aldose_epim_Ec_c4013"/>
    <property type="match status" value="1"/>
</dbReference>
<dbReference type="GO" id="GO:0005975">
    <property type="term" value="P:carbohydrate metabolic process"/>
    <property type="evidence" value="ECO:0007669"/>
    <property type="project" value="InterPro"/>
</dbReference>
<dbReference type="Pfam" id="PF01116">
    <property type="entry name" value="F_bP_aldolase"/>
    <property type="match status" value="1"/>
</dbReference>
<dbReference type="SUPFAM" id="SSF51569">
    <property type="entry name" value="Aldolase"/>
    <property type="match status" value="1"/>
</dbReference>
<dbReference type="InterPro" id="IPR027839">
    <property type="entry name" value="DUF4432"/>
</dbReference>
<organism evidence="5 6">
    <name type="scientific">Phytophthora cactorum</name>
    <dbReference type="NCBI Taxonomy" id="29920"/>
    <lineage>
        <taxon>Eukaryota</taxon>
        <taxon>Sar</taxon>
        <taxon>Stramenopiles</taxon>
        <taxon>Oomycota</taxon>
        <taxon>Peronosporomycetes</taxon>
        <taxon>Peronosporales</taxon>
        <taxon>Peronosporaceae</taxon>
        <taxon>Phytophthora</taxon>
    </lineage>
</organism>
<dbReference type="AlphaFoldDB" id="A0A8T1AKF5"/>
<dbReference type="InterPro" id="IPR050406">
    <property type="entry name" value="FGGY_Carb_Kinase"/>
</dbReference>
<comment type="caution">
    <text evidence="5">The sequence shown here is derived from an EMBL/GenBank/DDBJ whole genome shotgun (WGS) entry which is preliminary data.</text>
</comment>
<feature type="domain" description="Carbohydrate kinase FGGY C-terminal" evidence="4">
    <location>
        <begin position="129"/>
        <end position="289"/>
    </location>
</feature>
<feature type="domain" description="Carbohydrate kinase FGGY N-terminal" evidence="3">
    <location>
        <begin position="3"/>
        <end position="83"/>
    </location>
</feature>
<name>A0A8T1AKF5_9STRA</name>
<dbReference type="InterPro" id="IPR043129">
    <property type="entry name" value="ATPase_NBD"/>
</dbReference>
<dbReference type="SUPFAM" id="SSF53067">
    <property type="entry name" value="Actin-like ATPase domain"/>
    <property type="match status" value="2"/>
</dbReference>
<dbReference type="Pfam" id="PF14486">
    <property type="entry name" value="DUF4432"/>
    <property type="match status" value="1"/>
</dbReference>
<dbReference type="SUPFAM" id="SSF74650">
    <property type="entry name" value="Galactose mutarotase-like"/>
    <property type="match status" value="1"/>
</dbReference>
<dbReference type="PANTHER" id="PTHR43095:SF5">
    <property type="entry name" value="XYLULOSE KINASE"/>
    <property type="match status" value="1"/>
</dbReference>
<dbReference type="Gene3D" id="3.30.420.40">
    <property type="match status" value="2"/>
</dbReference>
<dbReference type="PANTHER" id="PTHR43095">
    <property type="entry name" value="SUGAR KINASE"/>
    <property type="match status" value="1"/>
</dbReference>
<dbReference type="NCBIfam" id="TIGR00167">
    <property type="entry name" value="cbbA"/>
    <property type="match status" value="1"/>
</dbReference>
<evidence type="ECO:0000313" key="6">
    <source>
        <dbReference type="Proteomes" id="UP000736787"/>
    </source>
</evidence>